<dbReference type="GO" id="GO:0003700">
    <property type="term" value="F:DNA-binding transcription factor activity"/>
    <property type="evidence" value="ECO:0007669"/>
    <property type="project" value="InterPro"/>
</dbReference>
<dbReference type="GO" id="GO:0003677">
    <property type="term" value="F:DNA binding"/>
    <property type="evidence" value="ECO:0007669"/>
    <property type="project" value="UniProtKB-KW"/>
</dbReference>
<dbReference type="SMART" id="SM00895">
    <property type="entry name" value="FCD"/>
    <property type="match status" value="1"/>
</dbReference>
<keyword evidence="3" id="KW-0804">Transcription</keyword>
<comment type="caution">
    <text evidence="5">The sequence shown here is derived from an EMBL/GenBank/DDBJ whole genome shotgun (WGS) entry which is preliminary data.</text>
</comment>
<dbReference type="SUPFAM" id="SSF46785">
    <property type="entry name" value="Winged helix' DNA-binding domain"/>
    <property type="match status" value="1"/>
</dbReference>
<dbReference type="InterPro" id="IPR036388">
    <property type="entry name" value="WH-like_DNA-bd_sf"/>
</dbReference>
<dbReference type="Gene3D" id="1.20.120.530">
    <property type="entry name" value="GntR ligand-binding domain-like"/>
    <property type="match status" value="1"/>
</dbReference>
<dbReference type="SUPFAM" id="SSF48008">
    <property type="entry name" value="GntR ligand-binding domain-like"/>
    <property type="match status" value="1"/>
</dbReference>
<keyword evidence="1" id="KW-0805">Transcription regulation</keyword>
<protein>
    <submittedName>
        <fullName evidence="5">GntR family transcriptional regulator</fullName>
    </submittedName>
</protein>
<reference evidence="5" key="2">
    <citation type="submission" date="2020-09" db="EMBL/GenBank/DDBJ databases">
        <authorList>
            <person name="Sun Q."/>
            <person name="Sedlacek I."/>
        </authorList>
    </citation>
    <scope>NUCLEOTIDE SEQUENCE</scope>
    <source>
        <strain evidence="5">CCM 7897</strain>
    </source>
</reference>
<dbReference type="InterPro" id="IPR011711">
    <property type="entry name" value="GntR_C"/>
</dbReference>
<accession>A0A917CC42</accession>
<evidence type="ECO:0000256" key="1">
    <source>
        <dbReference type="ARBA" id="ARBA00023015"/>
    </source>
</evidence>
<dbReference type="Pfam" id="PF07729">
    <property type="entry name" value="FCD"/>
    <property type="match status" value="1"/>
</dbReference>
<name>A0A917CC42_9HYPH</name>
<dbReference type="RefSeq" id="WP_188582371.1">
    <property type="nucleotide sequence ID" value="NZ_BMCT01000007.1"/>
</dbReference>
<evidence type="ECO:0000256" key="2">
    <source>
        <dbReference type="ARBA" id="ARBA00023125"/>
    </source>
</evidence>
<dbReference type="InterPro" id="IPR008920">
    <property type="entry name" value="TF_FadR/GntR_C"/>
</dbReference>
<dbReference type="CDD" id="cd07377">
    <property type="entry name" value="WHTH_GntR"/>
    <property type="match status" value="1"/>
</dbReference>
<keyword evidence="6" id="KW-1185">Reference proteome</keyword>
<evidence type="ECO:0000259" key="4">
    <source>
        <dbReference type="PROSITE" id="PS50949"/>
    </source>
</evidence>
<dbReference type="Gene3D" id="1.10.10.10">
    <property type="entry name" value="Winged helix-like DNA-binding domain superfamily/Winged helix DNA-binding domain"/>
    <property type="match status" value="1"/>
</dbReference>
<dbReference type="Proteomes" id="UP000606044">
    <property type="component" value="Unassembled WGS sequence"/>
</dbReference>
<dbReference type="EMBL" id="BMCT01000007">
    <property type="protein sequence ID" value="GGF78135.1"/>
    <property type="molecule type" value="Genomic_DNA"/>
</dbReference>
<sequence>MALNEREKLLLGSIPSRKDAVLGVLRDAIVEGRLKPGERLEPDRIAADLGCSRMPVREALKILEKDGFVTCYPFRGTEVSQLRAEEVEELFAMRIALETLALERAVINLTADELAKMRDILTLMDDPAQRGDWRTLNQKFHSILNAACGWPRLVEQIDVLRQNVERYVRIWVDIKGYDAPQRQHWALYEACAARDVNRAQEVLRAHFRDTADMVAKVAAAHRTS</sequence>
<keyword evidence="2" id="KW-0238">DNA-binding</keyword>
<dbReference type="PANTHER" id="PTHR43537">
    <property type="entry name" value="TRANSCRIPTIONAL REGULATOR, GNTR FAMILY"/>
    <property type="match status" value="1"/>
</dbReference>
<dbReference type="InterPro" id="IPR036390">
    <property type="entry name" value="WH_DNA-bd_sf"/>
</dbReference>
<reference evidence="5" key="1">
    <citation type="journal article" date="2014" name="Int. J. Syst. Evol. Microbiol.">
        <title>Complete genome sequence of Corynebacterium casei LMG S-19264T (=DSM 44701T), isolated from a smear-ripened cheese.</title>
        <authorList>
            <consortium name="US DOE Joint Genome Institute (JGI-PGF)"/>
            <person name="Walter F."/>
            <person name="Albersmeier A."/>
            <person name="Kalinowski J."/>
            <person name="Ruckert C."/>
        </authorList>
    </citation>
    <scope>NUCLEOTIDE SEQUENCE</scope>
    <source>
        <strain evidence="5">CCM 7897</strain>
    </source>
</reference>
<dbReference type="SMART" id="SM00345">
    <property type="entry name" value="HTH_GNTR"/>
    <property type="match status" value="1"/>
</dbReference>
<dbReference type="Pfam" id="PF00392">
    <property type="entry name" value="GntR"/>
    <property type="match status" value="1"/>
</dbReference>
<proteinExistence type="predicted"/>
<dbReference type="PROSITE" id="PS50949">
    <property type="entry name" value="HTH_GNTR"/>
    <property type="match status" value="1"/>
</dbReference>
<evidence type="ECO:0000313" key="6">
    <source>
        <dbReference type="Proteomes" id="UP000606044"/>
    </source>
</evidence>
<gene>
    <name evidence="5" type="primary">ygaE</name>
    <name evidence="5" type="ORF">GCM10007301_42650</name>
</gene>
<dbReference type="InterPro" id="IPR000524">
    <property type="entry name" value="Tscrpt_reg_HTH_GntR"/>
</dbReference>
<organism evidence="5 6">
    <name type="scientific">Azorhizobium oxalatiphilum</name>
    <dbReference type="NCBI Taxonomy" id="980631"/>
    <lineage>
        <taxon>Bacteria</taxon>
        <taxon>Pseudomonadati</taxon>
        <taxon>Pseudomonadota</taxon>
        <taxon>Alphaproteobacteria</taxon>
        <taxon>Hyphomicrobiales</taxon>
        <taxon>Xanthobacteraceae</taxon>
        <taxon>Azorhizobium</taxon>
    </lineage>
</organism>
<dbReference type="PANTHER" id="PTHR43537:SF41">
    <property type="entry name" value="TRANSCRIPTIONAL REGULATORY PROTEIN"/>
    <property type="match status" value="1"/>
</dbReference>
<evidence type="ECO:0000256" key="3">
    <source>
        <dbReference type="ARBA" id="ARBA00023163"/>
    </source>
</evidence>
<feature type="domain" description="HTH gntR-type" evidence="4">
    <location>
        <begin position="15"/>
        <end position="82"/>
    </location>
</feature>
<evidence type="ECO:0000313" key="5">
    <source>
        <dbReference type="EMBL" id="GGF78135.1"/>
    </source>
</evidence>
<dbReference type="AlphaFoldDB" id="A0A917CC42"/>